<evidence type="ECO:0000313" key="1">
    <source>
        <dbReference type="EMBL" id="QBD75805.1"/>
    </source>
</evidence>
<dbReference type="RefSeq" id="WP_129886402.1">
    <property type="nucleotide sequence ID" value="NZ_CP035758.1"/>
</dbReference>
<gene>
    <name evidence="1" type="ORF">EPA93_07205</name>
</gene>
<sequence length="143" mass="16401">MIALDDLQNWVQEELQQARQAGERYETHCKPYLATLAAIKGAGDANDVLAALTLWARERRELENVAVTKICQKIHSSLTWSIWRRKRNTYVAVGEEGIFLSLYEAWNRTYELWEQTGGHYLVAICGGRFERELLMASEIGGRL</sequence>
<dbReference type="EMBL" id="CP035758">
    <property type="protein sequence ID" value="QBD75805.1"/>
    <property type="molecule type" value="Genomic_DNA"/>
</dbReference>
<reference evidence="1 2" key="1">
    <citation type="submission" date="2019-01" db="EMBL/GenBank/DDBJ databases">
        <title>Ktedonosporobacter rubrisoli SCAWS-G2.</title>
        <authorList>
            <person name="Huang Y."/>
            <person name="Yan B."/>
        </authorList>
    </citation>
    <scope>NUCLEOTIDE SEQUENCE [LARGE SCALE GENOMIC DNA]</scope>
    <source>
        <strain evidence="1 2">SCAWS-G2</strain>
    </source>
</reference>
<protein>
    <submittedName>
        <fullName evidence="1">Uncharacterized protein</fullName>
    </submittedName>
</protein>
<dbReference type="AlphaFoldDB" id="A0A4P6JKW5"/>
<dbReference type="Proteomes" id="UP000290365">
    <property type="component" value="Chromosome"/>
</dbReference>
<organism evidence="1 2">
    <name type="scientific">Ktedonosporobacter rubrisoli</name>
    <dbReference type="NCBI Taxonomy" id="2509675"/>
    <lineage>
        <taxon>Bacteria</taxon>
        <taxon>Bacillati</taxon>
        <taxon>Chloroflexota</taxon>
        <taxon>Ktedonobacteria</taxon>
        <taxon>Ktedonobacterales</taxon>
        <taxon>Ktedonosporobacteraceae</taxon>
        <taxon>Ktedonosporobacter</taxon>
    </lineage>
</organism>
<evidence type="ECO:0000313" key="2">
    <source>
        <dbReference type="Proteomes" id="UP000290365"/>
    </source>
</evidence>
<dbReference type="KEGG" id="kbs:EPA93_07205"/>
<accession>A0A4P6JKW5</accession>
<name>A0A4P6JKW5_KTERU</name>
<proteinExistence type="predicted"/>
<keyword evidence="2" id="KW-1185">Reference proteome</keyword>